<dbReference type="Gene3D" id="1.20.5.170">
    <property type="match status" value="2"/>
</dbReference>
<dbReference type="InterPro" id="IPR003054">
    <property type="entry name" value="Keratin_II"/>
</dbReference>
<feature type="compositionally biased region" description="Polar residues" evidence="6">
    <location>
        <begin position="833"/>
        <end position="845"/>
    </location>
</feature>
<dbReference type="PRINTS" id="PR01276">
    <property type="entry name" value="TYPE2KERATIN"/>
</dbReference>
<feature type="compositionally biased region" description="Low complexity" evidence="6">
    <location>
        <begin position="858"/>
        <end position="878"/>
    </location>
</feature>
<feature type="domain" description="IF rod" evidence="7">
    <location>
        <begin position="495"/>
        <end position="806"/>
    </location>
</feature>
<dbReference type="Pfam" id="PF16208">
    <property type="entry name" value="Keratin_2_head"/>
    <property type="match status" value="1"/>
</dbReference>
<sequence>MSRLCAARNQSRTGFSAVSAFTPNAGSASFCVGSVSHGAACSTAGYGRFAGGFGSRSLYSLGGCRRIAVAARGGGLYGPAAGGAGASGGFGAAAAGAFGFGGAMGGPAFPAVPAGGIQAVSVNQSLLKPLNLEIDPTIQSIRKEEKDQIQTLNNKFASFIDKVRFLEQQNKVLETKWALLQEQGSKTVGNNIEPLFETYIGNLRRQLESLLAERHRLGAELSQAQSLAEELKSKYEEETNKHTAAENEFVVLKKEVDAAHTNRTELQAGLDSLVEEIDFLRALYEAELSQLQAQISDTSVVLTMDNNRSLDLDGVIAEVKAQYEDIAKRSRAEAEAWYQSRYEELQAAAGRHGDDLRSTKQEISELNRHVQRLRCEIDSVKKQCSGLEAAIAEAEQRGDAAVKDARAKLAELEAALQQAKAELARQLREYQELMNVKLALDIEIATYRKLLEGEESRAGGASGPRGITPVTIDEQLLQPLCLPLDANARAVKHQEKEQIKTLNNKFAAFIDQVRLLEQQNKVLETKWSFLQAQERPGSSAEPALQAFIAHLREQLEALGCDRARLEMELTAAQQLLENNRKMYKDERSRRPRTDSEFVALEKDAGCLLLNKAELEAKLESLKEEAGFLRTFCEEETRQLRANASEPSVVVQMDNSRDLDLGGVAADVRAQYEDIARRSRAEAQAWHESKFEELRVTAGRNAASLQETKAKIAELTRSIQTLSRGLRGARDQRRRLEGALADAEQRGETAAEAVERRLSELRAALQRSRAELARQLRDCRELSSARLGLDIEIATYKKLLEGEESRLRAEGAFPASIPVCRSQGGLALPEPGSLSLNRPQCRSSAGGTARSHGDGAGGRSSASSLGKAPPASKAARSPA</sequence>
<feature type="coiled-coil region" evidence="5">
    <location>
        <begin position="548"/>
        <end position="631"/>
    </location>
</feature>
<dbReference type="GO" id="GO:0045095">
    <property type="term" value="C:keratin filament"/>
    <property type="evidence" value="ECO:0007669"/>
    <property type="project" value="InterPro"/>
</dbReference>
<evidence type="ECO:0000256" key="1">
    <source>
        <dbReference type="ARBA" id="ARBA00022754"/>
    </source>
</evidence>
<comment type="caution">
    <text evidence="8">The sequence shown here is derived from an EMBL/GenBank/DDBJ whole genome shotgun (WGS) entry which is preliminary data.</text>
</comment>
<dbReference type="AlphaFoldDB" id="A0A1V4J549"/>
<dbReference type="PANTHER" id="PTHR45616:SF39">
    <property type="entry name" value="KERATIN, TYPE II CYTOSKELETAL 6A-RELATED"/>
    <property type="match status" value="1"/>
</dbReference>
<dbReference type="FunFam" id="1.20.5.1160:FF:000001">
    <property type="entry name" value="Keratin type II"/>
    <property type="match status" value="2"/>
</dbReference>
<feature type="coiled-coil region" evidence="5">
    <location>
        <begin position="356"/>
        <end position="436"/>
    </location>
</feature>
<keyword evidence="1 4" id="KW-0403">Intermediate filament</keyword>
<dbReference type="SUPFAM" id="SSF64593">
    <property type="entry name" value="Intermediate filament protein, coiled coil region"/>
    <property type="match status" value="4"/>
</dbReference>
<reference evidence="8 9" key="1">
    <citation type="submission" date="2016-02" db="EMBL/GenBank/DDBJ databases">
        <title>Band-tailed pigeon sequencing and assembly.</title>
        <authorList>
            <person name="Soares A.E."/>
            <person name="Novak B.J."/>
            <person name="Rice E.S."/>
            <person name="O'Connell B."/>
            <person name="Chang D."/>
            <person name="Weber S."/>
            <person name="Shapiro B."/>
        </authorList>
    </citation>
    <scope>NUCLEOTIDE SEQUENCE [LARGE SCALE GENOMIC DNA]</scope>
    <source>
        <strain evidence="8">BTP2013</strain>
        <tissue evidence="8">Blood</tissue>
    </source>
</reference>
<dbReference type="FunFam" id="1.20.5.170:FF:000004">
    <property type="entry name" value="Keratin, type II cytoskeletal 5"/>
    <property type="match status" value="1"/>
</dbReference>
<dbReference type="EMBL" id="LSYS01009212">
    <property type="protein sequence ID" value="OPJ67286.1"/>
    <property type="molecule type" value="Genomic_DNA"/>
</dbReference>
<dbReference type="STRING" id="372326.A0A1V4J549"/>
<dbReference type="PROSITE" id="PS00226">
    <property type="entry name" value="IF_ROD_1"/>
    <property type="match status" value="2"/>
</dbReference>
<dbReference type="GO" id="GO:0030280">
    <property type="term" value="F:structural constituent of skin epidermis"/>
    <property type="evidence" value="ECO:0007669"/>
    <property type="project" value="TreeGrafter"/>
</dbReference>
<organism evidence="8 9">
    <name type="scientific">Patagioenas fasciata monilis</name>
    <dbReference type="NCBI Taxonomy" id="372326"/>
    <lineage>
        <taxon>Eukaryota</taxon>
        <taxon>Metazoa</taxon>
        <taxon>Chordata</taxon>
        <taxon>Craniata</taxon>
        <taxon>Vertebrata</taxon>
        <taxon>Euteleostomi</taxon>
        <taxon>Archelosauria</taxon>
        <taxon>Archosauria</taxon>
        <taxon>Dinosauria</taxon>
        <taxon>Saurischia</taxon>
        <taxon>Theropoda</taxon>
        <taxon>Coelurosauria</taxon>
        <taxon>Aves</taxon>
        <taxon>Neognathae</taxon>
        <taxon>Neoaves</taxon>
        <taxon>Columbimorphae</taxon>
        <taxon>Columbiformes</taxon>
        <taxon>Columbidae</taxon>
        <taxon>Patagioenas</taxon>
    </lineage>
</organism>
<dbReference type="InterPro" id="IPR032444">
    <property type="entry name" value="Keratin_2_head"/>
</dbReference>
<evidence type="ECO:0000256" key="4">
    <source>
        <dbReference type="RuleBase" id="RU000685"/>
    </source>
</evidence>
<protein>
    <submittedName>
        <fullName evidence="8">Keratin, type II cytoskeletal 75</fullName>
    </submittedName>
</protein>
<evidence type="ECO:0000256" key="5">
    <source>
        <dbReference type="SAM" id="Coils"/>
    </source>
</evidence>
<dbReference type="GO" id="GO:0031424">
    <property type="term" value="P:keratinization"/>
    <property type="evidence" value="ECO:0007669"/>
    <property type="project" value="TreeGrafter"/>
</dbReference>
<dbReference type="OrthoDB" id="2441647at2759"/>
<dbReference type="GO" id="GO:0045109">
    <property type="term" value="P:intermediate filament organization"/>
    <property type="evidence" value="ECO:0007669"/>
    <property type="project" value="TreeGrafter"/>
</dbReference>
<evidence type="ECO:0000259" key="7">
    <source>
        <dbReference type="PROSITE" id="PS51842"/>
    </source>
</evidence>
<name>A0A1V4J549_PATFA</name>
<dbReference type="PANTHER" id="PTHR45616">
    <property type="entry name" value="GATA-TYPE DOMAIN-CONTAINING PROTEIN"/>
    <property type="match status" value="1"/>
</dbReference>
<evidence type="ECO:0000256" key="6">
    <source>
        <dbReference type="SAM" id="MobiDB-lite"/>
    </source>
</evidence>
<feature type="coiled-coil region" evidence="5">
    <location>
        <begin position="149"/>
        <end position="255"/>
    </location>
</feature>
<keyword evidence="2 5" id="KW-0175">Coiled coil</keyword>
<evidence type="ECO:0000313" key="8">
    <source>
        <dbReference type="EMBL" id="OPJ67286.1"/>
    </source>
</evidence>
<evidence type="ECO:0000313" key="9">
    <source>
        <dbReference type="Proteomes" id="UP000190648"/>
    </source>
</evidence>
<evidence type="ECO:0000256" key="2">
    <source>
        <dbReference type="ARBA" id="ARBA00023054"/>
    </source>
</evidence>
<dbReference type="Pfam" id="PF00038">
    <property type="entry name" value="Filament"/>
    <property type="match status" value="2"/>
</dbReference>
<dbReference type="Gene3D" id="1.20.5.500">
    <property type="entry name" value="Single helix bin"/>
    <property type="match status" value="2"/>
</dbReference>
<dbReference type="SMART" id="SM01391">
    <property type="entry name" value="Filament"/>
    <property type="match status" value="2"/>
</dbReference>
<comment type="similarity">
    <text evidence="3 4">Belongs to the intermediate filament family.</text>
</comment>
<dbReference type="FunFam" id="1.20.5.500:FF:000001">
    <property type="entry name" value="Type II keratin 23"/>
    <property type="match status" value="2"/>
</dbReference>
<dbReference type="Gene3D" id="1.20.5.1160">
    <property type="entry name" value="Vasodilator-stimulated phosphoprotein"/>
    <property type="match status" value="2"/>
</dbReference>
<proteinExistence type="inferred from homology"/>
<feature type="coiled-coil region" evidence="5">
    <location>
        <begin position="704"/>
        <end position="784"/>
    </location>
</feature>
<dbReference type="InterPro" id="IPR018039">
    <property type="entry name" value="IF_conserved"/>
</dbReference>
<evidence type="ECO:0000256" key="3">
    <source>
        <dbReference type="ARBA" id="ARBA00061646"/>
    </source>
</evidence>
<accession>A0A1V4J549</accession>
<gene>
    <name evidence="8" type="ORF">AV530_011036</name>
</gene>
<feature type="domain" description="IF rod" evidence="7">
    <location>
        <begin position="145"/>
        <end position="458"/>
    </location>
</feature>
<dbReference type="Proteomes" id="UP000190648">
    <property type="component" value="Unassembled WGS sequence"/>
</dbReference>
<dbReference type="GO" id="GO:0005615">
    <property type="term" value="C:extracellular space"/>
    <property type="evidence" value="ECO:0007669"/>
    <property type="project" value="TreeGrafter"/>
</dbReference>
<keyword evidence="9" id="KW-1185">Reference proteome</keyword>
<dbReference type="InterPro" id="IPR039008">
    <property type="entry name" value="IF_rod_dom"/>
</dbReference>
<dbReference type="SUPFAM" id="SSF46579">
    <property type="entry name" value="Prefoldin"/>
    <property type="match status" value="1"/>
</dbReference>
<feature type="region of interest" description="Disordered" evidence="6">
    <location>
        <begin position="829"/>
        <end position="878"/>
    </location>
</feature>
<dbReference type="PROSITE" id="PS51842">
    <property type="entry name" value="IF_ROD_2"/>
    <property type="match status" value="2"/>
</dbReference>